<dbReference type="Pfam" id="PF25019">
    <property type="entry name" value="LRR_R13L1-DRL21"/>
    <property type="match status" value="2"/>
</dbReference>
<dbReference type="InterPro" id="IPR027417">
    <property type="entry name" value="P-loop_NTPase"/>
</dbReference>
<evidence type="ECO:0000313" key="11">
    <source>
        <dbReference type="EMBL" id="KAK9096450.1"/>
    </source>
</evidence>
<feature type="domain" description="Disease resistance protein winged helix" evidence="9">
    <location>
        <begin position="454"/>
        <end position="536"/>
    </location>
</feature>
<keyword evidence="5" id="KW-0067">ATP-binding</keyword>
<dbReference type="PRINTS" id="PR00364">
    <property type="entry name" value="DISEASERSIST"/>
</dbReference>
<dbReference type="InterPro" id="IPR058922">
    <property type="entry name" value="WHD_DRP"/>
</dbReference>
<proteinExistence type="predicted"/>
<evidence type="ECO:0000256" key="3">
    <source>
        <dbReference type="ARBA" id="ARBA00022741"/>
    </source>
</evidence>
<keyword evidence="3" id="KW-0547">Nucleotide-binding</keyword>
<keyword evidence="4" id="KW-0611">Plant defense</keyword>
<dbReference type="GO" id="GO:0005524">
    <property type="term" value="F:ATP binding"/>
    <property type="evidence" value="ECO:0007669"/>
    <property type="project" value="UniProtKB-KW"/>
</dbReference>
<evidence type="ECO:0000256" key="1">
    <source>
        <dbReference type="ARBA" id="ARBA00022614"/>
    </source>
</evidence>
<keyword evidence="1" id="KW-0433">Leucine-rich repeat</keyword>
<dbReference type="InterPro" id="IPR038005">
    <property type="entry name" value="RX-like_CC"/>
</dbReference>
<feature type="domain" description="NB-ARC" evidence="6">
    <location>
        <begin position="211"/>
        <end position="367"/>
    </location>
</feature>
<evidence type="ECO:0000259" key="6">
    <source>
        <dbReference type="Pfam" id="PF00931"/>
    </source>
</evidence>
<dbReference type="Proteomes" id="UP001417504">
    <property type="component" value="Unassembled WGS sequence"/>
</dbReference>
<dbReference type="Gene3D" id="3.80.10.10">
    <property type="entry name" value="Ribonuclease Inhibitor"/>
    <property type="match status" value="3"/>
</dbReference>
<evidence type="ECO:0000313" key="12">
    <source>
        <dbReference type="Proteomes" id="UP001417504"/>
    </source>
</evidence>
<evidence type="ECO:0000256" key="4">
    <source>
        <dbReference type="ARBA" id="ARBA00022821"/>
    </source>
</evidence>
<evidence type="ECO:0000256" key="5">
    <source>
        <dbReference type="ARBA" id="ARBA00022840"/>
    </source>
</evidence>
<feature type="domain" description="R13L1/DRL21-like LRR repeat region" evidence="10">
    <location>
        <begin position="1199"/>
        <end position="1290"/>
    </location>
</feature>
<dbReference type="GO" id="GO:0051707">
    <property type="term" value="P:response to other organism"/>
    <property type="evidence" value="ECO:0007669"/>
    <property type="project" value="UniProtKB-ARBA"/>
</dbReference>
<dbReference type="EMBL" id="JBBNAE010000009">
    <property type="protein sequence ID" value="KAK9096450.1"/>
    <property type="molecule type" value="Genomic_DNA"/>
</dbReference>
<dbReference type="InterPro" id="IPR002182">
    <property type="entry name" value="NB-ARC"/>
</dbReference>
<keyword evidence="2" id="KW-0677">Repeat</keyword>
<dbReference type="Gene3D" id="1.20.5.4130">
    <property type="match status" value="1"/>
</dbReference>
<feature type="domain" description="R13L1/DRL21-like LRR repeat region" evidence="10">
    <location>
        <begin position="726"/>
        <end position="852"/>
    </location>
</feature>
<dbReference type="GO" id="GO:0006952">
    <property type="term" value="P:defense response"/>
    <property type="evidence" value="ECO:0007669"/>
    <property type="project" value="UniProtKB-KW"/>
</dbReference>
<sequence>MAEYAIGAGEMVNRLLTLVVGEIGLVVGVKDEVKKLGIVLRGIQAVLQDAQKKQVEQHAVRHWLRQLKEVAYDAEDVLDDVAYKELKYTLNNDNNNKVPRWLNPKLLIARGKTAHKIKAVNKRLDDIYKNATMQHQLVPLESNPQSGSAGYADVDRETYSHMKEPIVLGREDDKKTIIQKLINHGSSSSSSSSSADDHQQNTHNVNIIAPPVISIVGHGGLGKTTLARLVYNDDAVTKHFELRVWICVSTHFRSTYLFYQFLQQVDQSNTLPETSSKQVLLAAIETQLREKELLGEKLLLVLDDDWNEDLTKWEDFVLPLGRFVSTGSKIIVTSRDRKVASVIGSQMHELKGLSDEACWGLIESQALKGGGPFKTTDELVHFGKKISKKCHGLPLAAKVLGGLLKSKRGEREWLDVLNDKIWTLNKKDPIKNVLKLSYDNLPPTLLACFSYCAIFPKDGWIRTRLLVQLWMAQGLLEAPRQELLKASRFQREPTLEDVGMICFDTLYSKSFFQEAEMNTYGEVTRCKMHHHLCDLAQSIMDSECQVLGESSVRSTDLSECRHVSMISLSSLEDLHHEAKKVRTIFGWESTSKELINGGTLQVLRSSALFKFESLRVLDLRGFRGSDFSSFSCKYFKHLRYLDLSSTNIKSLSEWVTGLYHLQTLKLIKCRELTELPEDLMKLKKLRHLFIDDHKKWKKMPQALCKLHQLQTLPLFVACQEEGGCGISMMKNLNDFRGTLNIHRLSLVKKANLPEEGILCEKSSLRELRLHWDRDSSVGDDGDELLVLEVLRPHTNLQRLLIEGFGGVEFPAWVSSGSDLPHLVGMELSNCNRCEHIPSFGGLHRLVKLKLRSLPNLEEWLVGDGVMFPCLEELSIENCPNLRKTSLVFPSIKSLVLDDVGGKGVMSITTFSLITSLTRLEIKKCKDLEFLQEGLLSNNSQLNAVVISGCPKLKAFREEESTSAADEILPNRFIHKLEIDDSGYYFASEGKLRISKCPELEPIGKRFLSSLVFLESFQVHGCSKLKHIELSQSLKHLRELIIWGCPNFEGFSHHNLRRNELEEEEVLLPYLHTLDIRSCPAMKSIIPDVRGVTSLQKLYISGCRELETIPKRFWSSLVSIESLEVTDCPKLKFMIELSKQNFKYLRELRIKYCPNFEGFDTTEQQEVVLLPCCHTLQICGYHAAIFSSIDLRRIPSLHKLEMLQLRIGDNNRVASLGLGELSLRDQLQHLTMLNSLSIDSFNCFTVVPEWLGNFVSLEKLTLRNCVNLRQLPSKEQMLRLTFLKELRIINCPAISSIDLPTLLLSAN</sequence>
<dbReference type="SUPFAM" id="SSF52540">
    <property type="entry name" value="P-loop containing nucleoside triphosphate hydrolases"/>
    <property type="match status" value="1"/>
</dbReference>
<dbReference type="PANTHER" id="PTHR36766:SF70">
    <property type="entry name" value="DISEASE RESISTANCE PROTEIN RGA4"/>
    <property type="match status" value="1"/>
</dbReference>
<feature type="domain" description="Disease resistance protein At4g27190-like leucine-rich repeats" evidence="8">
    <location>
        <begin position="1009"/>
        <end position="1127"/>
    </location>
</feature>
<dbReference type="SUPFAM" id="SSF52058">
    <property type="entry name" value="L domain-like"/>
    <property type="match status" value="2"/>
</dbReference>
<evidence type="ECO:0000259" key="8">
    <source>
        <dbReference type="Pfam" id="PF23247"/>
    </source>
</evidence>
<dbReference type="CDD" id="cd14798">
    <property type="entry name" value="RX-CC_like"/>
    <property type="match status" value="1"/>
</dbReference>
<dbReference type="Pfam" id="PF00931">
    <property type="entry name" value="NB-ARC"/>
    <property type="match status" value="1"/>
</dbReference>
<protein>
    <submittedName>
        <fullName evidence="11">Uncharacterized protein</fullName>
    </submittedName>
</protein>
<comment type="caution">
    <text evidence="11">The sequence shown here is derived from an EMBL/GenBank/DDBJ whole genome shotgun (WGS) entry which is preliminary data.</text>
</comment>
<dbReference type="Pfam" id="PF18052">
    <property type="entry name" value="Rx_N"/>
    <property type="match status" value="1"/>
</dbReference>
<feature type="domain" description="Disease resistance N-terminal" evidence="7">
    <location>
        <begin position="11"/>
        <end position="89"/>
    </location>
</feature>
<dbReference type="InterPro" id="IPR032675">
    <property type="entry name" value="LRR_dom_sf"/>
</dbReference>
<gene>
    <name evidence="11" type="ORF">Sjap_021947</name>
</gene>
<evidence type="ECO:0000259" key="7">
    <source>
        <dbReference type="Pfam" id="PF18052"/>
    </source>
</evidence>
<dbReference type="Pfam" id="PF23559">
    <property type="entry name" value="WHD_DRP"/>
    <property type="match status" value="1"/>
</dbReference>
<keyword evidence="12" id="KW-1185">Reference proteome</keyword>
<evidence type="ECO:0000259" key="9">
    <source>
        <dbReference type="Pfam" id="PF23559"/>
    </source>
</evidence>
<dbReference type="InterPro" id="IPR042197">
    <property type="entry name" value="Apaf_helical"/>
</dbReference>
<evidence type="ECO:0000259" key="10">
    <source>
        <dbReference type="Pfam" id="PF25019"/>
    </source>
</evidence>
<evidence type="ECO:0000256" key="2">
    <source>
        <dbReference type="ARBA" id="ARBA00022737"/>
    </source>
</evidence>
<name>A0AAP0HUK7_9MAGN</name>
<dbReference type="PANTHER" id="PTHR36766">
    <property type="entry name" value="PLANT BROAD-SPECTRUM MILDEW RESISTANCE PROTEIN RPW8"/>
    <property type="match status" value="1"/>
</dbReference>
<dbReference type="InterPro" id="IPR041118">
    <property type="entry name" value="Rx_N"/>
</dbReference>
<dbReference type="GO" id="GO:0043531">
    <property type="term" value="F:ADP binding"/>
    <property type="evidence" value="ECO:0007669"/>
    <property type="project" value="InterPro"/>
</dbReference>
<dbReference type="InterPro" id="IPR056789">
    <property type="entry name" value="LRR_R13L1-DRL21"/>
</dbReference>
<dbReference type="Pfam" id="PF23247">
    <property type="entry name" value="LRR_RPS2"/>
    <property type="match status" value="1"/>
</dbReference>
<accession>A0AAP0HUK7</accession>
<organism evidence="11 12">
    <name type="scientific">Stephania japonica</name>
    <dbReference type="NCBI Taxonomy" id="461633"/>
    <lineage>
        <taxon>Eukaryota</taxon>
        <taxon>Viridiplantae</taxon>
        <taxon>Streptophyta</taxon>
        <taxon>Embryophyta</taxon>
        <taxon>Tracheophyta</taxon>
        <taxon>Spermatophyta</taxon>
        <taxon>Magnoliopsida</taxon>
        <taxon>Ranunculales</taxon>
        <taxon>Menispermaceae</taxon>
        <taxon>Menispermoideae</taxon>
        <taxon>Cissampelideae</taxon>
        <taxon>Stephania</taxon>
    </lineage>
</organism>
<dbReference type="InterPro" id="IPR057135">
    <property type="entry name" value="At4g27190-like_LRR"/>
</dbReference>
<dbReference type="Gene3D" id="1.10.8.430">
    <property type="entry name" value="Helical domain of apoptotic protease-activating factors"/>
    <property type="match status" value="1"/>
</dbReference>
<reference evidence="11 12" key="1">
    <citation type="submission" date="2024-01" db="EMBL/GenBank/DDBJ databases">
        <title>Genome assemblies of Stephania.</title>
        <authorList>
            <person name="Yang L."/>
        </authorList>
    </citation>
    <scope>NUCLEOTIDE SEQUENCE [LARGE SCALE GENOMIC DNA]</scope>
    <source>
        <strain evidence="11">QJT</strain>
        <tissue evidence="11">Leaf</tissue>
    </source>
</reference>
<dbReference type="Gene3D" id="3.40.50.300">
    <property type="entry name" value="P-loop containing nucleotide triphosphate hydrolases"/>
    <property type="match status" value="1"/>
</dbReference>